<evidence type="ECO:0000313" key="1">
    <source>
        <dbReference type="EMBL" id="BCF87793.1"/>
    </source>
</evidence>
<dbReference type="KEGG" id="plad:PPGU16_08600"/>
<name>A0A7I8BH50_9BURK</name>
<gene>
    <name evidence="1" type="ORF">PPGU16_08600</name>
</gene>
<proteinExistence type="predicted"/>
<accession>A0A7I8BH50</accession>
<sequence>MQTVSHSKLDESGTYKMIASLGTLCSRAIGAVSTAVGKTGAPRLSTRVAAIAGLCTAFAGAAFAQAANPGDIVVQREIAPRIAYAPVPKDQDPISARVSTFPGNTFNPTMAQVASDADLTNAHGSTGLDRNVAGGAGLQAVTRILTGNTTNNNVALNSGGIGQPAPGVGGTISSSVTGALAPLSTALGGALGGLGK</sequence>
<dbReference type="AlphaFoldDB" id="A0A7I8BH50"/>
<organism evidence="1 2">
    <name type="scientific">Paraburkholderia largidicola</name>
    <dbReference type="NCBI Taxonomy" id="3014751"/>
    <lineage>
        <taxon>Bacteria</taxon>
        <taxon>Pseudomonadati</taxon>
        <taxon>Pseudomonadota</taxon>
        <taxon>Betaproteobacteria</taxon>
        <taxon>Burkholderiales</taxon>
        <taxon>Burkholderiaceae</taxon>
        <taxon>Paraburkholderia</taxon>
    </lineage>
</organism>
<dbReference type="EMBL" id="AP023174">
    <property type="protein sequence ID" value="BCF87793.1"/>
    <property type="molecule type" value="Genomic_DNA"/>
</dbReference>
<keyword evidence="2" id="KW-1185">Reference proteome</keyword>
<protein>
    <submittedName>
        <fullName evidence="1">Uncharacterized protein</fullName>
    </submittedName>
</protein>
<evidence type="ECO:0000313" key="2">
    <source>
        <dbReference type="Proteomes" id="UP000510888"/>
    </source>
</evidence>
<reference evidence="1 2" key="1">
    <citation type="journal article" date="2020" name="Genes (Basel)">
        <title>Genomic Comparison of Insect Gut Symbionts from Divergent Burkholderia Subclades.</title>
        <authorList>
            <person name="Takeshita K."/>
            <person name="Kikuchi Y."/>
        </authorList>
    </citation>
    <scope>NUCLEOTIDE SEQUENCE [LARGE SCALE GENOMIC DNA]</scope>
    <source>
        <strain evidence="1 2">PGU16</strain>
    </source>
</reference>
<dbReference type="Proteomes" id="UP000510888">
    <property type="component" value="Chromosome 1"/>
</dbReference>